<organism evidence="5 6">
    <name type="scientific">Spodoptera exigua</name>
    <name type="common">Beet armyworm</name>
    <name type="synonym">Noctua fulgens</name>
    <dbReference type="NCBI Taxonomy" id="7107"/>
    <lineage>
        <taxon>Eukaryota</taxon>
        <taxon>Metazoa</taxon>
        <taxon>Ecdysozoa</taxon>
        <taxon>Arthropoda</taxon>
        <taxon>Hexapoda</taxon>
        <taxon>Insecta</taxon>
        <taxon>Pterygota</taxon>
        <taxon>Neoptera</taxon>
        <taxon>Endopterygota</taxon>
        <taxon>Lepidoptera</taxon>
        <taxon>Glossata</taxon>
        <taxon>Ditrysia</taxon>
        <taxon>Noctuoidea</taxon>
        <taxon>Noctuidae</taxon>
        <taxon>Amphipyrinae</taxon>
        <taxon>Spodoptera</taxon>
    </lineage>
</organism>
<reference evidence="5" key="1">
    <citation type="submission" date="2020-08" db="EMBL/GenBank/DDBJ databases">
        <title>Spodoptera exigua strain:BAW_Kor-Di-RS1 Genome sequencing and assembly.</title>
        <authorList>
            <person name="Kim J."/>
            <person name="Nam H.Y."/>
            <person name="Kwon M."/>
            <person name="Choi J.H."/>
            <person name="Cho S.R."/>
            <person name="Kim G.-H."/>
        </authorList>
    </citation>
    <scope>NUCLEOTIDE SEQUENCE</scope>
    <source>
        <strain evidence="5">BAW_Kor-Di-RS1</strain>
        <tissue evidence="5">Whole-body</tissue>
    </source>
</reference>
<name>A0A835GRS3_SPOEX</name>
<keyword evidence="6" id="KW-1185">Reference proteome</keyword>
<dbReference type="PANTHER" id="PTHR10009">
    <property type="entry name" value="PROTEIN YELLOW-RELATED"/>
    <property type="match status" value="1"/>
</dbReference>
<dbReference type="PANTHER" id="PTHR10009:SF18">
    <property type="entry name" value="PROTEIN YELLOW-LIKE PROTEIN"/>
    <property type="match status" value="1"/>
</dbReference>
<evidence type="ECO:0000256" key="2">
    <source>
        <dbReference type="ARBA" id="ARBA00009127"/>
    </source>
</evidence>
<sequence length="394" mass="43595">MYATQLPVFVLDQYNTAVLETVRATGNMSPALVSEELAHVPAKTIRAKRNSGLRTSNGRETKNLAWNGGPVNLQCEFGPDSWTNGYVKENVIAVKALQFQDAIYVITPRMKQDVLATLWLINRNKNGVELQPYPELRDHKLTDCNAIQNAVDFYLDHLGKLWILDTGVIDTLTNPKCTCPPKIVIINLLFGKLTKRIDISSSLLEANSLLQNIVVEYDLGGNAFIYASDASRGAIVVHELSSGAGWSVIVCSPATGLQISLVKRMAHTVLIVVRLHHPGIVELDTTALRRKDSITPLTVFGEHSKPVVLLGADGYHIYLRHIECSDVLVWNTRDPYNSSRLDNIHSAGPQLTTTSVAADPLKPMLLILDSDYLTTLRGNSPTYHKITFVNKKIH</sequence>
<dbReference type="Pfam" id="PF03022">
    <property type="entry name" value="MRJP"/>
    <property type="match status" value="1"/>
</dbReference>
<evidence type="ECO:0000256" key="4">
    <source>
        <dbReference type="ARBA" id="ARBA00022729"/>
    </source>
</evidence>
<evidence type="ECO:0008006" key="7">
    <source>
        <dbReference type="Google" id="ProtNLM"/>
    </source>
</evidence>
<evidence type="ECO:0000256" key="3">
    <source>
        <dbReference type="ARBA" id="ARBA00022525"/>
    </source>
</evidence>
<dbReference type="GO" id="GO:0005576">
    <property type="term" value="C:extracellular region"/>
    <property type="evidence" value="ECO:0007669"/>
    <property type="project" value="UniProtKB-SubCell"/>
</dbReference>
<comment type="similarity">
    <text evidence="2">Belongs to the major royal jelly protein family.</text>
</comment>
<dbReference type="InterPro" id="IPR011042">
    <property type="entry name" value="6-blade_b-propeller_TolB-like"/>
</dbReference>
<dbReference type="AlphaFoldDB" id="A0A835GRS3"/>
<gene>
    <name evidence="5" type="ORF">HW555_000751</name>
</gene>
<dbReference type="EMBL" id="JACKWZ010000005">
    <property type="protein sequence ID" value="KAF9424042.1"/>
    <property type="molecule type" value="Genomic_DNA"/>
</dbReference>
<comment type="caution">
    <text evidence="5">The sequence shown here is derived from an EMBL/GenBank/DDBJ whole genome shotgun (WGS) entry which is preliminary data.</text>
</comment>
<proteinExistence type="inferred from homology"/>
<dbReference type="Gene3D" id="2.120.10.30">
    <property type="entry name" value="TolB, C-terminal domain"/>
    <property type="match status" value="1"/>
</dbReference>
<dbReference type="Proteomes" id="UP000648187">
    <property type="component" value="Unassembled WGS sequence"/>
</dbReference>
<accession>A0A835GRS3</accession>
<keyword evidence="4" id="KW-0732">Signal</keyword>
<keyword evidence="3" id="KW-0964">Secreted</keyword>
<comment type="subcellular location">
    <subcellularLocation>
        <location evidence="1">Secreted</location>
    </subcellularLocation>
</comment>
<protein>
    <recommendedName>
        <fullName evidence="7">Bee-milk protein</fullName>
    </recommendedName>
</protein>
<evidence type="ECO:0000313" key="5">
    <source>
        <dbReference type="EMBL" id="KAF9424042.1"/>
    </source>
</evidence>
<evidence type="ECO:0000256" key="1">
    <source>
        <dbReference type="ARBA" id="ARBA00004613"/>
    </source>
</evidence>
<evidence type="ECO:0000313" key="6">
    <source>
        <dbReference type="Proteomes" id="UP000648187"/>
    </source>
</evidence>
<dbReference type="InterPro" id="IPR017996">
    <property type="entry name" value="MRJP/yellow-related"/>
</dbReference>